<dbReference type="InterPro" id="IPR039250">
    <property type="entry name" value="CREBL2/REPTOR-BP"/>
</dbReference>
<dbReference type="Gene3D" id="1.20.5.170">
    <property type="match status" value="1"/>
</dbReference>
<evidence type="ECO:0000259" key="9">
    <source>
        <dbReference type="Pfam" id="PF07716"/>
    </source>
</evidence>
<comment type="similarity">
    <text evidence="2">Belongs to the bZIP family. ATF subfamily.</text>
</comment>
<feature type="compositionally biased region" description="Low complexity" evidence="8">
    <location>
        <begin position="710"/>
        <end position="744"/>
    </location>
</feature>
<comment type="subcellular location">
    <subcellularLocation>
        <location evidence="1">Nucleus</location>
    </subcellularLocation>
</comment>
<dbReference type="Proteomes" id="UP001283361">
    <property type="component" value="Unassembled WGS sequence"/>
</dbReference>
<evidence type="ECO:0000256" key="5">
    <source>
        <dbReference type="ARBA" id="ARBA00023159"/>
    </source>
</evidence>
<dbReference type="Pfam" id="PF07716">
    <property type="entry name" value="bZIP_2"/>
    <property type="match status" value="1"/>
</dbReference>
<feature type="region of interest" description="Disordered" evidence="8">
    <location>
        <begin position="833"/>
        <end position="855"/>
    </location>
</feature>
<keyword evidence="5" id="KW-0010">Activator</keyword>
<gene>
    <name evidence="10" type="ORF">RRG08_002451</name>
</gene>
<feature type="compositionally biased region" description="Polar residues" evidence="8">
    <location>
        <begin position="495"/>
        <end position="507"/>
    </location>
</feature>
<feature type="region of interest" description="Disordered" evidence="8">
    <location>
        <begin position="684"/>
        <end position="744"/>
    </location>
</feature>
<evidence type="ECO:0000256" key="1">
    <source>
        <dbReference type="ARBA" id="ARBA00004123"/>
    </source>
</evidence>
<feature type="compositionally biased region" description="Low complexity" evidence="8">
    <location>
        <begin position="345"/>
        <end position="354"/>
    </location>
</feature>
<feature type="compositionally biased region" description="Polar residues" evidence="8">
    <location>
        <begin position="280"/>
        <end position="310"/>
    </location>
</feature>
<dbReference type="GO" id="GO:0003700">
    <property type="term" value="F:DNA-binding transcription factor activity"/>
    <property type="evidence" value="ECO:0007669"/>
    <property type="project" value="InterPro"/>
</dbReference>
<proteinExistence type="inferred from homology"/>
<feature type="region of interest" description="Disordered" evidence="8">
    <location>
        <begin position="29"/>
        <end position="100"/>
    </location>
</feature>
<evidence type="ECO:0000256" key="6">
    <source>
        <dbReference type="ARBA" id="ARBA00023163"/>
    </source>
</evidence>
<feature type="compositionally biased region" description="Basic and acidic residues" evidence="8">
    <location>
        <begin position="175"/>
        <end position="184"/>
    </location>
</feature>
<keyword evidence="6" id="KW-0804">Transcription</keyword>
<keyword evidence="11" id="KW-1185">Reference proteome</keyword>
<accession>A0AAE1A9W5</accession>
<feature type="compositionally biased region" description="Low complexity" evidence="8">
    <location>
        <begin position="51"/>
        <end position="68"/>
    </location>
</feature>
<dbReference type="PANTHER" id="PTHR21051:SF4">
    <property type="entry name" value="CAMP-RESPONSIVE ELEMENT-BINDING PROTEIN-LIKE 2"/>
    <property type="match status" value="1"/>
</dbReference>
<feature type="compositionally biased region" description="Basic and acidic residues" evidence="8">
    <location>
        <begin position="84"/>
        <end position="100"/>
    </location>
</feature>
<protein>
    <recommendedName>
        <fullName evidence="9">BZIP domain-containing protein</fullName>
    </recommendedName>
</protein>
<dbReference type="AlphaFoldDB" id="A0AAE1A9W5"/>
<feature type="compositionally biased region" description="Polar residues" evidence="8">
    <location>
        <begin position="256"/>
        <end position="271"/>
    </location>
</feature>
<dbReference type="InterPro" id="IPR046347">
    <property type="entry name" value="bZIP_sf"/>
</dbReference>
<sequence length="956" mass="103846">MTVLNFADFMQQKFKDSSAVFSQLVPDDQNMSIGEHSTSSDATCSNRKKSTASSIAAAGSRSAAAVMAPKQQKAGKRPGRKPSKINEHDKLERSRQSARECRARKKLRYQYLEELVMNREKAVFALRDELKQYKQWCTQLDAGGPVPDALLKLIVNEDVENKRRQREQAAQALEKQQRRKEQEQKTSSSSSSSSTSSTSSSSPKSSCAASPPAKSSSPPTSHPVAAMTSSAAAAASRLLQQRQLQEKLQQEMALSRPQTLKTEPSSPTWSQIEHLIPKLSPTQPQKSLTSPVCSPLQQQPSSQHRTTSLKRQLAFDSTAALQESVQKQLQQMQTAMQQQHHHHLQQQQQQQKQQEPPRLQSQLSIPESVSSFILSSEFSDSGKTQYEYPEPMGQQYQTLNRPMSNFTQQSSQPYMTASQYVAPPNFLHVASTSTSSPSQRTFQQHYLTKAISDPLNSSNISPNFLSMDSSPSTCSVSIASVPSFLESRDACRSRSLSNPSTMSSVTRQPHHAATHPQQMSGLSCRPTMPYSETSRTYQAGSAVVPSCVNISNTVATSSVSVGGLSLGLFSGNAMLPSASFPSTGIEESESPSSSDENVNEQDLFQFATLTPHKRTLSDPILHGGKVRKTVPERNVEQTQGYEQQQQQQQHQQHQRSLLASPAFFSSSADEVLLSDPRTTLKNLTTTRCFSSTRTSNTPSPSSSIGLVPMGVPSPTPSCSSGSRSGSFSRSSPASKSSVSPVPAATYSSGIPSLPSLSSLYDTEDFSSTLSPAAHAAVDTALDIYTSAAAASGSGAGFPQTDSSNNTSLQASIDLIPEEIYSYLADIQQSRDAANQSSLSSNTQGDVNLPDIDELLGNRDGTATTCRRLRTNSEDQHNFEICPTEACLIYEDTYRHYKSWCSDVDLGKIPSALKQKVEAESRQTSSSCGHSGPDDDTDIVSFSPYNDGALADLEDAT</sequence>
<feature type="region of interest" description="Disordered" evidence="8">
    <location>
        <begin position="248"/>
        <end position="310"/>
    </location>
</feature>
<evidence type="ECO:0000256" key="7">
    <source>
        <dbReference type="ARBA" id="ARBA00023242"/>
    </source>
</evidence>
<evidence type="ECO:0000256" key="8">
    <source>
        <dbReference type="SAM" id="MobiDB-lite"/>
    </source>
</evidence>
<dbReference type="GO" id="GO:0003677">
    <property type="term" value="F:DNA binding"/>
    <property type="evidence" value="ECO:0007669"/>
    <property type="project" value="UniProtKB-KW"/>
</dbReference>
<comment type="caution">
    <text evidence="10">The sequence shown here is derived from an EMBL/GenBank/DDBJ whole genome shotgun (WGS) entry which is preliminary data.</text>
</comment>
<feature type="region of interest" description="Disordered" evidence="8">
    <location>
        <begin position="916"/>
        <end position="956"/>
    </location>
</feature>
<feature type="compositionally biased region" description="Low complexity" evidence="8">
    <location>
        <begin position="185"/>
        <end position="219"/>
    </location>
</feature>
<feature type="compositionally biased region" description="Polar residues" evidence="8">
    <location>
        <begin position="833"/>
        <end position="845"/>
    </location>
</feature>
<name>A0AAE1A9W5_9GAST</name>
<evidence type="ECO:0000313" key="10">
    <source>
        <dbReference type="EMBL" id="KAK3782817.1"/>
    </source>
</evidence>
<dbReference type="SUPFAM" id="SSF57959">
    <property type="entry name" value="Leucine zipper domain"/>
    <property type="match status" value="1"/>
</dbReference>
<feature type="region of interest" description="Disordered" evidence="8">
    <location>
        <begin position="633"/>
        <end position="656"/>
    </location>
</feature>
<dbReference type="CDD" id="cd14709">
    <property type="entry name" value="bZIP_CREBL2"/>
    <property type="match status" value="1"/>
</dbReference>
<dbReference type="EMBL" id="JAWDGP010002483">
    <property type="protein sequence ID" value="KAK3782817.1"/>
    <property type="molecule type" value="Genomic_DNA"/>
</dbReference>
<feature type="compositionally biased region" description="Low complexity" evidence="8">
    <location>
        <begin position="684"/>
        <end position="703"/>
    </location>
</feature>
<keyword evidence="7" id="KW-0539">Nucleus</keyword>
<evidence type="ECO:0000313" key="11">
    <source>
        <dbReference type="Proteomes" id="UP001283361"/>
    </source>
</evidence>
<feature type="region of interest" description="Disordered" evidence="8">
    <location>
        <begin position="495"/>
        <end position="524"/>
    </location>
</feature>
<evidence type="ECO:0000256" key="3">
    <source>
        <dbReference type="ARBA" id="ARBA00023015"/>
    </source>
</evidence>
<feature type="domain" description="BZIP" evidence="9">
    <location>
        <begin position="90"/>
        <end position="136"/>
    </location>
</feature>
<keyword evidence="3" id="KW-0805">Transcription regulation</keyword>
<dbReference type="PANTHER" id="PTHR21051">
    <property type="entry name" value="CAMP-RESPONSIVE ELEMENT-BINDING PROTEIN-LIKE 2"/>
    <property type="match status" value="1"/>
</dbReference>
<feature type="compositionally biased region" description="Low complexity" evidence="8">
    <location>
        <begin position="643"/>
        <end position="656"/>
    </location>
</feature>
<feature type="region of interest" description="Disordered" evidence="8">
    <location>
        <begin position="331"/>
        <end position="363"/>
    </location>
</feature>
<keyword evidence="4" id="KW-0238">DNA-binding</keyword>
<feature type="compositionally biased region" description="Basic residues" evidence="8">
    <location>
        <begin position="73"/>
        <end position="83"/>
    </location>
</feature>
<feature type="region of interest" description="Disordered" evidence="8">
    <location>
        <begin position="164"/>
        <end position="233"/>
    </location>
</feature>
<evidence type="ECO:0000256" key="2">
    <source>
        <dbReference type="ARBA" id="ARBA00009050"/>
    </source>
</evidence>
<organism evidence="10 11">
    <name type="scientific">Elysia crispata</name>
    <name type="common">lettuce slug</name>
    <dbReference type="NCBI Taxonomy" id="231223"/>
    <lineage>
        <taxon>Eukaryota</taxon>
        <taxon>Metazoa</taxon>
        <taxon>Spiralia</taxon>
        <taxon>Lophotrochozoa</taxon>
        <taxon>Mollusca</taxon>
        <taxon>Gastropoda</taxon>
        <taxon>Heterobranchia</taxon>
        <taxon>Euthyneura</taxon>
        <taxon>Panpulmonata</taxon>
        <taxon>Sacoglossa</taxon>
        <taxon>Placobranchoidea</taxon>
        <taxon>Plakobranchidae</taxon>
        <taxon>Elysia</taxon>
    </lineage>
</organism>
<feature type="compositionally biased region" description="Polar residues" evidence="8">
    <location>
        <begin position="29"/>
        <end position="45"/>
    </location>
</feature>
<evidence type="ECO:0000256" key="4">
    <source>
        <dbReference type="ARBA" id="ARBA00023125"/>
    </source>
</evidence>
<dbReference type="GO" id="GO:0005634">
    <property type="term" value="C:nucleus"/>
    <property type="evidence" value="ECO:0007669"/>
    <property type="project" value="UniProtKB-SubCell"/>
</dbReference>
<dbReference type="InterPro" id="IPR004827">
    <property type="entry name" value="bZIP"/>
</dbReference>
<reference evidence="10" key="1">
    <citation type="journal article" date="2023" name="G3 (Bethesda)">
        <title>A reference genome for the long-term kleptoplast-retaining sea slug Elysia crispata morphotype clarki.</title>
        <authorList>
            <person name="Eastman K.E."/>
            <person name="Pendleton A.L."/>
            <person name="Shaikh M.A."/>
            <person name="Suttiyut T."/>
            <person name="Ogas R."/>
            <person name="Tomko P."/>
            <person name="Gavelis G."/>
            <person name="Widhalm J.R."/>
            <person name="Wisecaver J.H."/>
        </authorList>
    </citation>
    <scope>NUCLEOTIDE SEQUENCE</scope>
    <source>
        <strain evidence="10">ECLA1</strain>
    </source>
</reference>